<keyword evidence="6 15" id="KW-0698">rRNA processing</keyword>
<dbReference type="InterPro" id="IPR011907">
    <property type="entry name" value="RNase_III"/>
</dbReference>
<sequence length="238" mass="26210">MAEGLSPARRAELERLAAHMGVAFSNIALLDEALTHPSYANESRDSIPHNERLEFLGDAVLELASSTYLYKHFPQCSEGELTKMRASLVQSDTLARLARRLHLGRHLRLGHGELRGGGADRQNNLENVFEAVIGAVYLDRGWESARDYVCTQLVPEIGNVQPAQVRCDYKTTLQEHVQKDRHMSVAYELVGESGPDHDKRFTTRVLVGGETLGEGTGPSKKKAEQQAAAHALSKLGQS</sequence>
<proteinExistence type="inferred from homology"/>
<dbReference type="PROSITE" id="PS50137">
    <property type="entry name" value="DS_RBD"/>
    <property type="match status" value="1"/>
</dbReference>
<comment type="cofactor">
    <cofactor evidence="15">
        <name>Mg(2+)</name>
        <dbReference type="ChEBI" id="CHEBI:18420"/>
    </cofactor>
</comment>
<evidence type="ECO:0000256" key="14">
    <source>
        <dbReference type="ARBA" id="ARBA00022884"/>
    </source>
</evidence>
<evidence type="ECO:0000313" key="20">
    <source>
        <dbReference type="Proteomes" id="UP000004633"/>
    </source>
</evidence>
<feature type="binding site" evidence="15">
    <location>
        <position position="127"/>
    </location>
    <ligand>
        <name>Mg(2+)</name>
        <dbReference type="ChEBI" id="CHEBI:18420"/>
    </ligand>
</feature>
<dbReference type="InterPro" id="IPR000999">
    <property type="entry name" value="RNase_III_dom"/>
</dbReference>
<dbReference type="HOGENOM" id="CLU_000907_1_3_9"/>
<dbReference type="HAMAP" id="MF_00104">
    <property type="entry name" value="RNase_III"/>
    <property type="match status" value="1"/>
</dbReference>
<keyword evidence="7 15" id="KW-0507">mRNA processing</keyword>
<evidence type="ECO:0000256" key="7">
    <source>
        <dbReference type="ARBA" id="ARBA00022664"/>
    </source>
</evidence>
<evidence type="ECO:0000256" key="9">
    <source>
        <dbReference type="ARBA" id="ARBA00022722"/>
    </source>
</evidence>
<evidence type="ECO:0000259" key="18">
    <source>
        <dbReference type="PROSITE" id="PS50142"/>
    </source>
</evidence>
<dbReference type="Gene3D" id="3.30.160.20">
    <property type="match status" value="1"/>
</dbReference>
<dbReference type="Proteomes" id="UP000004633">
    <property type="component" value="Unassembled WGS sequence"/>
</dbReference>
<comment type="subunit">
    <text evidence="4 15">Homodimer.</text>
</comment>
<dbReference type="GO" id="GO:0008033">
    <property type="term" value="P:tRNA processing"/>
    <property type="evidence" value="ECO:0007669"/>
    <property type="project" value="UniProtKB-KW"/>
</dbReference>
<protein>
    <recommendedName>
        <fullName evidence="15">Ribonuclease 3</fullName>
        <ecNumber evidence="15">3.1.26.3</ecNumber>
    </recommendedName>
    <alternativeName>
        <fullName evidence="15">Ribonuclease III</fullName>
        <shortName evidence="15">RNase III</shortName>
    </alternativeName>
</protein>
<comment type="caution">
    <text evidence="19">The sequence shown here is derived from an EMBL/GenBank/DDBJ whole genome shotgun (WGS) entry which is preliminary data.</text>
</comment>
<dbReference type="Pfam" id="PF00035">
    <property type="entry name" value="dsrm"/>
    <property type="match status" value="1"/>
</dbReference>
<dbReference type="CDD" id="cd10845">
    <property type="entry name" value="DSRM_RNAse_III_family"/>
    <property type="match status" value="1"/>
</dbReference>
<keyword evidence="13 15" id="KW-0460">Magnesium</keyword>
<evidence type="ECO:0000313" key="19">
    <source>
        <dbReference type="EMBL" id="EFW30353.1"/>
    </source>
</evidence>
<dbReference type="InterPro" id="IPR014720">
    <property type="entry name" value="dsRBD_dom"/>
</dbReference>
<evidence type="ECO:0000256" key="6">
    <source>
        <dbReference type="ARBA" id="ARBA00022552"/>
    </source>
</evidence>
<keyword evidence="5 15" id="KW-0963">Cytoplasm</keyword>
<dbReference type="GO" id="GO:0006364">
    <property type="term" value="P:rRNA processing"/>
    <property type="evidence" value="ECO:0007669"/>
    <property type="project" value="UniProtKB-UniRule"/>
</dbReference>
<feature type="active site" evidence="15">
    <location>
        <position position="58"/>
    </location>
</feature>
<keyword evidence="20" id="KW-1185">Reference proteome</keyword>
<evidence type="ECO:0000256" key="5">
    <source>
        <dbReference type="ARBA" id="ARBA00022490"/>
    </source>
</evidence>
<keyword evidence="14 15" id="KW-0694">RNA-binding</keyword>
<organism evidence="19 20">
    <name type="scientific">Selenomonas artemidis F0399</name>
    <dbReference type="NCBI Taxonomy" id="749551"/>
    <lineage>
        <taxon>Bacteria</taxon>
        <taxon>Bacillati</taxon>
        <taxon>Bacillota</taxon>
        <taxon>Negativicutes</taxon>
        <taxon>Selenomonadales</taxon>
        <taxon>Selenomonadaceae</taxon>
        <taxon>Selenomonas</taxon>
    </lineage>
</organism>
<dbReference type="CDD" id="cd00593">
    <property type="entry name" value="RIBOc"/>
    <property type="match status" value="1"/>
</dbReference>
<dbReference type="SUPFAM" id="SSF69065">
    <property type="entry name" value="RNase III domain-like"/>
    <property type="match status" value="1"/>
</dbReference>
<reference evidence="19 20" key="1">
    <citation type="submission" date="2010-08" db="EMBL/GenBank/DDBJ databases">
        <authorList>
            <person name="Weinstock G."/>
            <person name="Sodergren E."/>
            <person name="Clifton S."/>
            <person name="Fulton L."/>
            <person name="Fulton B."/>
            <person name="Courtney L."/>
            <person name="Fronick C."/>
            <person name="Harrison M."/>
            <person name="Strong C."/>
            <person name="Farmer C."/>
            <person name="Delahaunty K."/>
            <person name="Markovic C."/>
            <person name="Hall O."/>
            <person name="Minx P."/>
            <person name="Tomlinson C."/>
            <person name="Mitreva M."/>
            <person name="Hou S."/>
            <person name="Chen J."/>
            <person name="Wollam A."/>
            <person name="Pepin K.H."/>
            <person name="Johnson M."/>
            <person name="Bhonagiri V."/>
            <person name="Zhang X."/>
            <person name="Suruliraj S."/>
            <person name="Warren W."/>
            <person name="Chinwalla A."/>
            <person name="Mardis E.R."/>
            <person name="Wilson R.K."/>
        </authorList>
    </citation>
    <scope>NUCLEOTIDE SEQUENCE [LARGE SCALE GENOMIC DNA]</scope>
    <source>
        <strain evidence="19 20">F0399</strain>
    </source>
</reference>
<evidence type="ECO:0000256" key="1">
    <source>
        <dbReference type="ARBA" id="ARBA00000109"/>
    </source>
</evidence>
<dbReference type="Gene3D" id="1.10.1520.10">
    <property type="entry name" value="Ribonuclease III domain"/>
    <property type="match status" value="1"/>
</dbReference>
<evidence type="ECO:0000256" key="2">
    <source>
        <dbReference type="ARBA" id="ARBA00004496"/>
    </source>
</evidence>
<dbReference type="GO" id="GO:0003725">
    <property type="term" value="F:double-stranded RNA binding"/>
    <property type="evidence" value="ECO:0007669"/>
    <property type="project" value="TreeGrafter"/>
</dbReference>
<keyword evidence="12 15" id="KW-0378">Hydrolase</keyword>
<comment type="catalytic activity">
    <reaction evidence="1 15">
        <text>Endonucleolytic cleavage to 5'-phosphomonoester.</text>
        <dbReference type="EC" id="3.1.26.3"/>
    </reaction>
</comment>
<gene>
    <name evidence="15 19" type="primary">rnc</name>
    <name evidence="19" type="ORF">HMPREF9555_00441</name>
</gene>
<dbReference type="SUPFAM" id="SSF54768">
    <property type="entry name" value="dsRNA-binding domain-like"/>
    <property type="match status" value="1"/>
</dbReference>
<dbReference type="GO" id="GO:0005737">
    <property type="term" value="C:cytoplasm"/>
    <property type="evidence" value="ECO:0007669"/>
    <property type="project" value="UniProtKB-SubCell"/>
</dbReference>
<dbReference type="AlphaFoldDB" id="E7N0E1"/>
<evidence type="ECO:0000256" key="16">
    <source>
        <dbReference type="SAM" id="MobiDB-lite"/>
    </source>
</evidence>
<evidence type="ECO:0000256" key="15">
    <source>
        <dbReference type="HAMAP-Rule" id="MF_00104"/>
    </source>
</evidence>
<dbReference type="Pfam" id="PF14622">
    <property type="entry name" value="Ribonucleas_3_3"/>
    <property type="match status" value="1"/>
</dbReference>
<dbReference type="NCBIfam" id="TIGR02191">
    <property type="entry name" value="RNaseIII"/>
    <property type="match status" value="1"/>
</dbReference>
<keyword evidence="10 15" id="KW-0479">Metal-binding</keyword>
<feature type="binding site" evidence="15">
    <location>
        <position position="130"/>
    </location>
    <ligand>
        <name>Mg(2+)</name>
        <dbReference type="ChEBI" id="CHEBI:18420"/>
    </ligand>
</feature>
<feature type="domain" description="RNase III" evidence="18">
    <location>
        <begin position="13"/>
        <end position="141"/>
    </location>
</feature>
<evidence type="ECO:0000259" key="17">
    <source>
        <dbReference type="PROSITE" id="PS50137"/>
    </source>
</evidence>
<dbReference type="RefSeq" id="WP_009372004.1">
    <property type="nucleotide sequence ID" value="NZ_GL638129.1"/>
</dbReference>
<keyword evidence="9 15" id="KW-0540">Nuclease</keyword>
<feature type="domain" description="DRBM" evidence="17">
    <location>
        <begin position="168"/>
        <end position="237"/>
    </location>
</feature>
<evidence type="ECO:0000256" key="3">
    <source>
        <dbReference type="ARBA" id="ARBA00010183"/>
    </source>
</evidence>
<dbReference type="FunFam" id="1.10.1520.10:FF:000001">
    <property type="entry name" value="Ribonuclease 3"/>
    <property type="match status" value="1"/>
</dbReference>
<name>E7N0E1_9FIRM</name>
<keyword evidence="8 15" id="KW-0819">tRNA processing</keyword>
<dbReference type="PROSITE" id="PS00517">
    <property type="entry name" value="RNASE_3_1"/>
    <property type="match status" value="1"/>
</dbReference>
<keyword evidence="15" id="KW-0699">rRNA-binding</keyword>
<dbReference type="GO" id="GO:0004525">
    <property type="term" value="F:ribonuclease III activity"/>
    <property type="evidence" value="ECO:0007669"/>
    <property type="project" value="UniProtKB-UniRule"/>
</dbReference>
<dbReference type="InterPro" id="IPR036389">
    <property type="entry name" value="RNase_III_sf"/>
</dbReference>
<comment type="subcellular location">
    <subcellularLocation>
        <location evidence="2 15">Cytoplasm</location>
    </subcellularLocation>
</comment>
<dbReference type="PROSITE" id="PS50142">
    <property type="entry name" value="RNASE_3_2"/>
    <property type="match status" value="1"/>
</dbReference>
<dbReference type="STRING" id="749551.HMPREF9555_00441"/>
<feature type="active site" evidence="15">
    <location>
        <position position="130"/>
    </location>
</feature>
<dbReference type="GO" id="GO:0010468">
    <property type="term" value="P:regulation of gene expression"/>
    <property type="evidence" value="ECO:0007669"/>
    <property type="project" value="TreeGrafter"/>
</dbReference>
<dbReference type="GO" id="GO:0006397">
    <property type="term" value="P:mRNA processing"/>
    <property type="evidence" value="ECO:0007669"/>
    <property type="project" value="UniProtKB-UniRule"/>
</dbReference>
<dbReference type="PANTHER" id="PTHR11207">
    <property type="entry name" value="RIBONUCLEASE III"/>
    <property type="match status" value="1"/>
</dbReference>
<dbReference type="SMART" id="SM00535">
    <property type="entry name" value="RIBOc"/>
    <property type="match status" value="1"/>
</dbReference>
<feature type="binding site" evidence="15">
    <location>
        <position position="54"/>
    </location>
    <ligand>
        <name>Mg(2+)</name>
        <dbReference type="ChEBI" id="CHEBI:18420"/>
    </ligand>
</feature>
<feature type="region of interest" description="Disordered" evidence="16">
    <location>
        <begin position="208"/>
        <end position="238"/>
    </location>
</feature>
<dbReference type="SMART" id="SM00358">
    <property type="entry name" value="DSRM"/>
    <property type="match status" value="1"/>
</dbReference>
<evidence type="ECO:0000256" key="8">
    <source>
        <dbReference type="ARBA" id="ARBA00022694"/>
    </source>
</evidence>
<dbReference type="FunFam" id="3.30.160.20:FF:000003">
    <property type="entry name" value="Ribonuclease 3"/>
    <property type="match status" value="1"/>
</dbReference>
<evidence type="ECO:0000256" key="4">
    <source>
        <dbReference type="ARBA" id="ARBA00011738"/>
    </source>
</evidence>
<dbReference type="GO" id="GO:0042802">
    <property type="term" value="F:identical protein binding"/>
    <property type="evidence" value="ECO:0007669"/>
    <property type="project" value="UniProtKB-ARBA"/>
</dbReference>
<comment type="similarity">
    <text evidence="3">Belongs to the ribonuclease III family.</text>
</comment>
<dbReference type="GO" id="GO:0046872">
    <property type="term" value="F:metal ion binding"/>
    <property type="evidence" value="ECO:0007669"/>
    <property type="project" value="UniProtKB-KW"/>
</dbReference>
<keyword evidence="11 15" id="KW-0255">Endonuclease</keyword>
<evidence type="ECO:0000256" key="12">
    <source>
        <dbReference type="ARBA" id="ARBA00022801"/>
    </source>
</evidence>
<dbReference type="EMBL" id="AECV01000003">
    <property type="protein sequence ID" value="EFW30353.1"/>
    <property type="molecule type" value="Genomic_DNA"/>
</dbReference>
<evidence type="ECO:0000256" key="11">
    <source>
        <dbReference type="ARBA" id="ARBA00022759"/>
    </source>
</evidence>
<evidence type="ECO:0000256" key="13">
    <source>
        <dbReference type="ARBA" id="ARBA00022842"/>
    </source>
</evidence>
<dbReference type="PANTHER" id="PTHR11207:SF0">
    <property type="entry name" value="RIBONUCLEASE 3"/>
    <property type="match status" value="1"/>
</dbReference>
<comment type="function">
    <text evidence="15">Digests double-stranded RNA. Involved in the processing of primary rRNA transcript to yield the immediate precursors to the large and small rRNAs (23S and 16S). Processes some mRNAs, and tRNAs when they are encoded in the rRNA operon. Processes pre-crRNA and tracrRNA of type II CRISPR loci if present in the organism.</text>
</comment>
<accession>E7N0E1</accession>
<dbReference type="EC" id="3.1.26.3" evidence="15"/>
<dbReference type="GO" id="GO:0019843">
    <property type="term" value="F:rRNA binding"/>
    <property type="evidence" value="ECO:0007669"/>
    <property type="project" value="UniProtKB-KW"/>
</dbReference>
<evidence type="ECO:0000256" key="10">
    <source>
        <dbReference type="ARBA" id="ARBA00022723"/>
    </source>
</evidence>